<dbReference type="AlphaFoldDB" id="A0A0F9BAH8"/>
<accession>A0A0F9BAH8</accession>
<organism evidence="1">
    <name type="scientific">marine sediment metagenome</name>
    <dbReference type="NCBI Taxonomy" id="412755"/>
    <lineage>
        <taxon>unclassified sequences</taxon>
        <taxon>metagenomes</taxon>
        <taxon>ecological metagenomes</taxon>
    </lineage>
</organism>
<evidence type="ECO:0000313" key="1">
    <source>
        <dbReference type="EMBL" id="KKK87704.1"/>
    </source>
</evidence>
<sequence length="92" mass="10856">MKNLTIKRTSKYVVSRGNYYYHKYLWTCVNPYTEETMFRYAFHLNGAKICFERAVKATMLKLKTKSKLPTIKKELIPLDTLLTKDIILTNTT</sequence>
<comment type="caution">
    <text evidence="1">The sequence shown here is derived from an EMBL/GenBank/DDBJ whole genome shotgun (WGS) entry which is preliminary data.</text>
</comment>
<gene>
    <name evidence="1" type="ORF">LCGC14_2750580</name>
</gene>
<proteinExistence type="predicted"/>
<dbReference type="EMBL" id="LAZR01050280">
    <property type="protein sequence ID" value="KKK87704.1"/>
    <property type="molecule type" value="Genomic_DNA"/>
</dbReference>
<reference evidence="1" key="1">
    <citation type="journal article" date="2015" name="Nature">
        <title>Complex archaea that bridge the gap between prokaryotes and eukaryotes.</title>
        <authorList>
            <person name="Spang A."/>
            <person name="Saw J.H."/>
            <person name="Jorgensen S.L."/>
            <person name="Zaremba-Niedzwiedzka K."/>
            <person name="Martijn J."/>
            <person name="Lind A.E."/>
            <person name="van Eijk R."/>
            <person name="Schleper C."/>
            <person name="Guy L."/>
            <person name="Ettema T.J."/>
        </authorList>
    </citation>
    <scope>NUCLEOTIDE SEQUENCE</scope>
</reference>
<name>A0A0F9BAH8_9ZZZZ</name>
<protein>
    <submittedName>
        <fullName evidence="1">Uncharacterized protein</fullName>
    </submittedName>
</protein>